<evidence type="ECO:0000256" key="5">
    <source>
        <dbReference type="ARBA" id="ARBA00022984"/>
    </source>
</evidence>
<comment type="caution">
    <text evidence="9">The sequence shown here is derived from an EMBL/GenBank/DDBJ whole genome shotgun (WGS) entry which is preliminary data.</text>
</comment>
<dbReference type="InterPro" id="IPR005490">
    <property type="entry name" value="LD_TPept_cat_dom"/>
</dbReference>
<feature type="active site" description="Proton donor/acceptor" evidence="7">
    <location>
        <position position="136"/>
    </location>
</feature>
<dbReference type="AlphaFoldDB" id="A0A7V5K1S3"/>
<dbReference type="PROSITE" id="PS52029">
    <property type="entry name" value="LD_TPASE"/>
    <property type="match status" value="1"/>
</dbReference>
<evidence type="ECO:0000256" key="4">
    <source>
        <dbReference type="ARBA" id="ARBA00022960"/>
    </source>
</evidence>
<evidence type="ECO:0000256" key="2">
    <source>
        <dbReference type="ARBA" id="ARBA00005992"/>
    </source>
</evidence>
<dbReference type="UniPathway" id="UPA00219"/>
<keyword evidence="5 7" id="KW-0573">Peptidoglycan synthesis</keyword>
<evidence type="ECO:0000256" key="6">
    <source>
        <dbReference type="ARBA" id="ARBA00023316"/>
    </source>
</evidence>
<organism evidence="9">
    <name type="scientific">Thermodesulfobacterium geofontis</name>
    <dbReference type="NCBI Taxonomy" id="1295609"/>
    <lineage>
        <taxon>Bacteria</taxon>
        <taxon>Pseudomonadati</taxon>
        <taxon>Thermodesulfobacteriota</taxon>
        <taxon>Thermodesulfobacteria</taxon>
        <taxon>Thermodesulfobacteriales</taxon>
        <taxon>Thermodesulfobacteriaceae</taxon>
        <taxon>Thermodesulfobacterium</taxon>
    </lineage>
</organism>
<evidence type="ECO:0000259" key="8">
    <source>
        <dbReference type="PROSITE" id="PS52029"/>
    </source>
</evidence>
<dbReference type="GO" id="GO:0004180">
    <property type="term" value="F:carboxypeptidase activity"/>
    <property type="evidence" value="ECO:0007669"/>
    <property type="project" value="UniProtKB-ARBA"/>
</dbReference>
<dbReference type="GO" id="GO:0009252">
    <property type="term" value="P:peptidoglycan biosynthetic process"/>
    <property type="evidence" value="ECO:0007669"/>
    <property type="project" value="UniProtKB-UniPathway"/>
</dbReference>
<keyword evidence="3" id="KW-0808">Transferase</keyword>
<dbReference type="GO" id="GO:0008360">
    <property type="term" value="P:regulation of cell shape"/>
    <property type="evidence" value="ECO:0007669"/>
    <property type="project" value="UniProtKB-UniRule"/>
</dbReference>
<gene>
    <name evidence="9" type="ORF">ENL62_01170</name>
</gene>
<evidence type="ECO:0000256" key="1">
    <source>
        <dbReference type="ARBA" id="ARBA00004752"/>
    </source>
</evidence>
<comment type="pathway">
    <text evidence="1 7">Cell wall biogenesis; peptidoglycan biosynthesis.</text>
</comment>
<dbReference type="InterPro" id="IPR038063">
    <property type="entry name" value="Transpep_catalytic_dom"/>
</dbReference>
<feature type="active site" description="Nucleophile" evidence="7">
    <location>
        <position position="160"/>
    </location>
</feature>
<proteinExistence type="inferred from homology"/>
<protein>
    <recommendedName>
        <fullName evidence="8">L,D-TPase catalytic domain-containing protein</fullName>
    </recommendedName>
</protein>
<evidence type="ECO:0000256" key="3">
    <source>
        <dbReference type="ARBA" id="ARBA00022679"/>
    </source>
</evidence>
<dbReference type="PANTHER" id="PTHR36699:SF1">
    <property type="entry name" value="L,D-TRANSPEPTIDASE YAFK-RELATED"/>
    <property type="match status" value="1"/>
</dbReference>
<dbReference type="GO" id="GO:0016740">
    <property type="term" value="F:transferase activity"/>
    <property type="evidence" value="ECO:0007669"/>
    <property type="project" value="UniProtKB-KW"/>
</dbReference>
<dbReference type="Gene3D" id="2.40.440.10">
    <property type="entry name" value="L,D-transpeptidase catalytic domain-like"/>
    <property type="match status" value="1"/>
</dbReference>
<feature type="domain" description="L,D-TPase catalytic" evidence="8">
    <location>
        <begin position="24"/>
        <end position="184"/>
    </location>
</feature>
<accession>A0A7V5K1S3</accession>
<sequence length="286" mass="33608">MKKILTIFLFYLIIFSFSFSKAETIIIIDKSKKTLEIREKEKIIAEYEIGLGLESTLPKEKKGDFLTPEGVFKIINVKPSEEYKYFLELNYPNLNDLALAYYKGIIEKEKFIKWINMLENKEIIEDSLLGGKIGIHGGGAFKLEKKNGKIYKNYHWTKGCIALDNKDLLELLKYIKNGQKVFIFNSQKKLYDILKKFVYPTKIKPLEIFEGELYLKLNEDTYINFHLIENYQGFKKLTIKKWVRGALKEKIESDESGNITNKEDNLKKLFIENLENLLKPYKQLEI</sequence>
<reference evidence="9" key="1">
    <citation type="journal article" date="2020" name="mSystems">
        <title>Genome- and Community-Level Interaction Insights into Carbon Utilization and Element Cycling Functions of Hydrothermarchaeota in Hydrothermal Sediment.</title>
        <authorList>
            <person name="Zhou Z."/>
            <person name="Liu Y."/>
            <person name="Xu W."/>
            <person name="Pan J."/>
            <person name="Luo Z.H."/>
            <person name="Li M."/>
        </authorList>
    </citation>
    <scope>NUCLEOTIDE SEQUENCE [LARGE SCALE GENOMIC DNA]</scope>
    <source>
        <strain evidence="9">SpSt-1011</strain>
    </source>
</reference>
<dbReference type="EMBL" id="DRUQ01000075">
    <property type="protein sequence ID" value="HHH86173.1"/>
    <property type="molecule type" value="Genomic_DNA"/>
</dbReference>
<name>A0A7V5K1S3_9BACT</name>
<keyword evidence="4 7" id="KW-0133">Cell shape</keyword>
<dbReference type="CDD" id="cd16913">
    <property type="entry name" value="YkuD_like"/>
    <property type="match status" value="1"/>
</dbReference>
<comment type="similarity">
    <text evidence="2">Belongs to the YkuD family.</text>
</comment>
<evidence type="ECO:0000256" key="7">
    <source>
        <dbReference type="PROSITE-ProRule" id="PRU01373"/>
    </source>
</evidence>
<dbReference type="SUPFAM" id="SSF141523">
    <property type="entry name" value="L,D-transpeptidase catalytic domain-like"/>
    <property type="match status" value="1"/>
</dbReference>
<dbReference type="Pfam" id="PF03734">
    <property type="entry name" value="YkuD"/>
    <property type="match status" value="1"/>
</dbReference>
<evidence type="ECO:0000313" key="9">
    <source>
        <dbReference type="EMBL" id="HHH86173.1"/>
    </source>
</evidence>
<dbReference type="GO" id="GO:0071555">
    <property type="term" value="P:cell wall organization"/>
    <property type="evidence" value="ECO:0007669"/>
    <property type="project" value="UniProtKB-UniRule"/>
</dbReference>
<dbReference type="PANTHER" id="PTHR36699">
    <property type="entry name" value="LD-TRANSPEPTIDASE"/>
    <property type="match status" value="1"/>
</dbReference>
<keyword evidence="6 7" id="KW-0961">Cell wall biogenesis/degradation</keyword>